<dbReference type="Pfam" id="PF00201">
    <property type="entry name" value="UDPGT"/>
    <property type="match status" value="1"/>
</dbReference>
<dbReference type="PANTHER" id="PTHR48050">
    <property type="entry name" value="STEROL 3-BETA-GLUCOSYLTRANSFERASE"/>
    <property type="match status" value="1"/>
</dbReference>
<name>A0ABP9EF79_9ACTN</name>
<dbReference type="Proteomes" id="UP001501752">
    <property type="component" value="Unassembled WGS sequence"/>
</dbReference>
<evidence type="ECO:0000256" key="1">
    <source>
        <dbReference type="ARBA" id="ARBA00022679"/>
    </source>
</evidence>
<evidence type="ECO:0000313" key="2">
    <source>
        <dbReference type="EMBL" id="GAA4873078.1"/>
    </source>
</evidence>
<keyword evidence="1" id="KW-0808">Transferase</keyword>
<proteinExistence type="predicted"/>
<keyword evidence="3" id="KW-1185">Reference proteome</keyword>
<dbReference type="PANTHER" id="PTHR48050:SF13">
    <property type="entry name" value="STEROL 3-BETA-GLUCOSYLTRANSFERASE UGT80A2"/>
    <property type="match status" value="1"/>
</dbReference>
<dbReference type="CDD" id="cd03784">
    <property type="entry name" value="GT1_Gtf-like"/>
    <property type="match status" value="1"/>
</dbReference>
<accession>A0ABP9EF79</accession>
<protein>
    <submittedName>
        <fullName evidence="2">Glycosyltransferase</fullName>
    </submittedName>
</protein>
<dbReference type="RefSeq" id="WP_345700034.1">
    <property type="nucleotide sequence ID" value="NZ_BAABIS010000001.1"/>
</dbReference>
<sequence length="390" mass="41414">MPSRPLRCLLTVPPLTGHLHPALALAGGWEAAGHEAAWVGNEPVFRPLLGPGGRLFPTGSRLFREQAGGGEAAVRSLWEGFVVPYSRFTLKAVERAVAEWRPDVVLVDQHSPAGALAAHRAGVLWATFAPSAMEIGRPLRGERELERWLDGVLRGLWASARLPEQEYLDPRFSPGLVLSTASPALLGGELPPPYATVGPLLGGRTPAEFPWERLDGSRRRVLVTMGTLSAEVADGFHQRVARALEELAPDVQPVLARAGGGPAPAGGIALDRVPVLELLARGAVDAVLCHGGMNTVCEALVHGVPLVLAPIRHDQPYVAERVAAAGAGVRVDFAGATSGQLRDALRTVLDRPSHRAAALMMGRQLLHGGGVEAAVGHLERFTDGRNRSLR</sequence>
<dbReference type="EMBL" id="BAABIS010000001">
    <property type="protein sequence ID" value="GAA4873078.1"/>
    <property type="molecule type" value="Genomic_DNA"/>
</dbReference>
<reference evidence="3" key="1">
    <citation type="journal article" date="2019" name="Int. J. Syst. Evol. Microbiol.">
        <title>The Global Catalogue of Microorganisms (GCM) 10K type strain sequencing project: providing services to taxonomists for standard genome sequencing and annotation.</title>
        <authorList>
            <consortium name="The Broad Institute Genomics Platform"/>
            <consortium name="The Broad Institute Genome Sequencing Center for Infectious Disease"/>
            <person name="Wu L."/>
            <person name="Ma J."/>
        </authorList>
    </citation>
    <scope>NUCLEOTIDE SEQUENCE [LARGE SCALE GENOMIC DNA]</scope>
    <source>
        <strain evidence="3">JCM 13006</strain>
    </source>
</reference>
<gene>
    <name evidence="2" type="ORF">GCM10023235_60250</name>
</gene>
<dbReference type="Gene3D" id="3.40.50.2000">
    <property type="entry name" value="Glycogen Phosphorylase B"/>
    <property type="match status" value="2"/>
</dbReference>
<evidence type="ECO:0000313" key="3">
    <source>
        <dbReference type="Proteomes" id="UP001501752"/>
    </source>
</evidence>
<dbReference type="InterPro" id="IPR050426">
    <property type="entry name" value="Glycosyltransferase_28"/>
</dbReference>
<dbReference type="InterPro" id="IPR002213">
    <property type="entry name" value="UDP_glucos_trans"/>
</dbReference>
<organism evidence="2 3">
    <name type="scientific">Kitasatospora terrestris</name>
    <dbReference type="NCBI Taxonomy" id="258051"/>
    <lineage>
        <taxon>Bacteria</taxon>
        <taxon>Bacillati</taxon>
        <taxon>Actinomycetota</taxon>
        <taxon>Actinomycetes</taxon>
        <taxon>Kitasatosporales</taxon>
        <taxon>Streptomycetaceae</taxon>
        <taxon>Kitasatospora</taxon>
    </lineage>
</organism>
<comment type="caution">
    <text evidence="2">The sequence shown here is derived from an EMBL/GenBank/DDBJ whole genome shotgun (WGS) entry which is preliminary data.</text>
</comment>
<dbReference type="SUPFAM" id="SSF53756">
    <property type="entry name" value="UDP-Glycosyltransferase/glycogen phosphorylase"/>
    <property type="match status" value="1"/>
</dbReference>